<dbReference type="AlphaFoldDB" id="A0A0B7BAC1"/>
<accession>A0A0B7BAC1</accession>
<evidence type="ECO:0000313" key="1">
    <source>
        <dbReference type="EMBL" id="CEK89261.1"/>
    </source>
</evidence>
<dbReference type="EMBL" id="HACG01042396">
    <property type="protein sequence ID" value="CEK89261.1"/>
    <property type="molecule type" value="Transcribed_RNA"/>
</dbReference>
<proteinExistence type="predicted"/>
<name>A0A0B7BAC1_9EUPU</name>
<protein>
    <submittedName>
        <fullName evidence="1">Uncharacterized protein</fullName>
    </submittedName>
</protein>
<feature type="non-terminal residue" evidence="1">
    <location>
        <position position="1"/>
    </location>
</feature>
<gene>
    <name evidence="1" type="primary">ORF169845</name>
</gene>
<reference evidence="1" key="1">
    <citation type="submission" date="2014-12" db="EMBL/GenBank/DDBJ databases">
        <title>Insight into the proteome of Arion vulgaris.</title>
        <authorList>
            <person name="Aradska J."/>
            <person name="Bulat T."/>
            <person name="Smidak R."/>
            <person name="Sarate P."/>
            <person name="Gangsoo J."/>
            <person name="Sialana F."/>
            <person name="Bilban M."/>
            <person name="Lubec G."/>
        </authorList>
    </citation>
    <scope>NUCLEOTIDE SEQUENCE</scope>
    <source>
        <tissue evidence="1">Skin</tissue>
    </source>
</reference>
<sequence length="69" mass="8088">LRRENGGGLAIPYGRYSQVTLDRHLRGTLKENKTRVCTKQILKQSLLEKLKSARLSRETIKRTTRHREK</sequence>
<organism evidence="1">
    <name type="scientific">Arion vulgaris</name>
    <dbReference type="NCBI Taxonomy" id="1028688"/>
    <lineage>
        <taxon>Eukaryota</taxon>
        <taxon>Metazoa</taxon>
        <taxon>Spiralia</taxon>
        <taxon>Lophotrochozoa</taxon>
        <taxon>Mollusca</taxon>
        <taxon>Gastropoda</taxon>
        <taxon>Heterobranchia</taxon>
        <taxon>Euthyneura</taxon>
        <taxon>Panpulmonata</taxon>
        <taxon>Eupulmonata</taxon>
        <taxon>Stylommatophora</taxon>
        <taxon>Helicina</taxon>
        <taxon>Arionoidea</taxon>
        <taxon>Arionidae</taxon>
        <taxon>Arion</taxon>
    </lineage>
</organism>